<sequence length="424" mass="48427">MKQSVIILLFFFLLCLNVYSQYQHYFDQGSLRIDFVLSGGAADTHVSLYELKKEPHFGGSLQKTIDPFDYGQFRVVVKDVASNIVIFTRGFCTLFEEWQTSQEAEVLEKSFFNTLTIPCPKNNILLSIEQRDRNGAFVKLFSGEFNPQDYSVSKSQLKHVDTHKLIDNGSTDACVDIVFVGDGYTKREMKKFHRDVRKMSDYLLTQGPFHKYQKKFNIWVVDAISEESGVSDPRKDIWKDTALKSSFNTLNSDRYLASTSVFIIRDYAALVPYDQICVIANTDKYGGGGIFNHFSLSSVDNERSLTVFVHEFGHAFAGLGDEYYTSDVSYSDYFNQSIEPWQPNLTTLIDFDGKWKDMVDKNIPVPTPAEERYFNQVGVFEGGGYVAKGVYRPAYDCRMKSNEAPEFCAVCQRAIEKMILFLTD</sequence>
<feature type="domain" description="Peptidase M64 N-terminal" evidence="1">
    <location>
        <begin position="22"/>
        <end position="141"/>
    </location>
</feature>
<evidence type="ECO:0000259" key="1">
    <source>
        <dbReference type="Pfam" id="PF16217"/>
    </source>
</evidence>
<reference evidence="2 3" key="1">
    <citation type="journal article" date="2014" name="Genome Announc.">
        <title>Draft Genome Sequence of Cytophaga fermentans JCM 21142T, a Facultative Anaerobe Isolated from Marine Mud.</title>
        <authorList>
            <person name="Starns D."/>
            <person name="Oshima K."/>
            <person name="Suda W."/>
            <person name="Iino T."/>
            <person name="Yuki M."/>
            <person name="Inoue J."/>
            <person name="Kitamura K."/>
            <person name="Iida T."/>
            <person name="Darby A."/>
            <person name="Hattori M."/>
            <person name="Ohkuma M."/>
        </authorList>
    </citation>
    <scope>NUCLEOTIDE SEQUENCE [LARGE SCALE GENOMIC DNA]</scope>
    <source>
        <strain evidence="2 3">JCM 21142</strain>
    </source>
</reference>
<keyword evidence="3" id="KW-1185">Reference proteome</keyword>
<dbReference type="Pfam" id="PF16217">
    <property type="entry name" value="M64_N"/>
    <property type="match status" value="1"/>
</dbReference>
<dbReference type="Gene3D" id="3.40.390.10">
    <property type="entry name" value="Collagenase (Catalytic Domain)"/>
    <property type="match status" value="1"/>
</dbReference>
<dbReference type="eggNOG" id="COG2304">
    <property type="taxonomic scope" value="Bacteria"/>
</dbReference>
<dbReference type="GO" id="GO:0008237">
    <property type="term" value="F:metallopeptidase activity"/>
    <property type="evidence" value="ECO:0007669"/>
    <property type="project" value="InterPro"/>
</dbReference>
<organism evidence="2 3">
    <name type="scientific">Saccharicrinis fermentans DSM 9555 = JCM 21142</name>
    <dbReference type="NCBI Taxonomy" id="869213"/>
    <lineage>
        <taxon>Bacteria</taxon>
        <taxon>Pseudomonadati</taxon>
        <taxon>Bacteroidota</taxon>
        <taxon>Bacteroidia</taxon>
        <taxon>Marinilabiliales</taxon>
        <taxon>Marinilabiliaceae</taxon>
        <taxon>Saccharicrinis</taxon>
    </lineage>
</organism>
<evidence type="ECO:0000313" key="3">
    <source>
        <dbReference type="Proteomes" id="UP000019402"/>
    </source>
</evidence>
<dbReference type="EMBL" id="BAMD01000010">
    <property type="protein sequence ID" value="GAF02497.1"/>
    <property type="molecule type" value="Genomic_DNA"/>
</dbReference>
<dbReference type="OrthoDB" id="127762at2"/>
<dbReference type="AlphaFoldDB" id="W7Y3A9"/>
<dbReference type="Pfam" id="PF09471">
    <property type="entry name" value="Peptidase_M64"/>
    <property type="match status" value="1"/>
</dbReference>
<gene>
    <name evidence="2" type="ORF">JCM21142_31135</name>
</gene>
<dbReference type="STRING" id="869213.GCA_000517085_02815"/>
<name>W7Y3A9_9BACT</name>
<dbReference type="InterPro" id="IPR024079">
    <property type="entry name" value="MetalloPept_cat_dom_sf"/>
</dbReference>
<evidence type="ECO:0000313" key="2">
    <source>
        <dbReference type="EMBL" id="GAF02497.1"/>
    </source>
</evidence>
<dbReference type="SUPFAM" id="SSF55486">
    <property type="entry name" value="Metalloproteases ('zincins'), catalytic domain"/>
    <property type="match status" value="1"/>
</dbReference>
<accession>W7Y3A9</accession>
<dbReference type="RefSeq" id="WP_027472340.1">
    <property type="nucleotide sequence ID" value="NZ_BAMD01000010.1"/>
</dbReference>
<dbReference type="Gene3D" id="2.60.40.3250">
    <property type="entry name" value="Peptidase M64, N-terminal domain"/>
    <property type="match status" value="1"/>
</dbReference>
<proteinExistence type="predicted"/>
<comment type="caution">
    <text evidence="2">The sequence shown here is derived from an EMBL/GenBank/DDBJ whole genome shotgun (WGS) entry which is preliminary data.</text>
</comment>
<protein>
    <submittedName>
        <fullName evidence="2">IgA peptidase M64</fullName>
    </submittedName>
</protein>
<dbReference type="InterPro" id="IPR019026">
    <property type="entry name" value="Peptidase_M64_IgA"/>
</dbReference>
<dbReference type="Proteomes" id="UP000019402">
    <property type="component" value="Unassembled WGS sequence"/>
</dbReference>
<dbReference type="InterPro" id="IPR038171">
    <property type="entry name" value="M64_N_sf"/>
</dbReference>
<dbReference type="InterPro" id="IPR032625">
    <property type="entry name" value="M64_N"/>
</dbReference>